<dbReference type="PANTHER" id="PTHR34676:SF17">
    <property type="entry name" value="OS06G0684500 PROTEIN"/>
    <property type="match status" value="1"/>
</dbReference>
<sequence length="237" mass="27316">MEFYSDVTAAYPEDHADCEKLKISIIEYLCKAYNLVYYQAKEAAISQGLHWNITVHDFLHLAASRKFVPLKNLPRPNYKIDASLFENFFPDNEKKLWDLIQPYLDQIPRSLCSFPFVLKEDLVGSRVFVFLRVEGRPGGIQGGVISLRVMKRRSAAAACVRVLEGDFTNEKDKWTEDDKKKISLNCKAKSILCCAISKKEFNRISACKSTMEMWEKLRITYEGIDKVKETRIDILVT</sequence>
<dbReference type="Proteomes" id="UP000652761">
    <property type="component" value="Unassembled WGS sequence"/>
</dbReference>
<dbReference type="OrthoDB" id="785014at2759"/>
<dbReference type="Pfam" id="PF14223">
    <property type="entry name" value="Retrotran_gag_2"/>
    <property type="match status" value="1"/>
</dbReference>
<proteinExistence type="predicted"/>
<accession>A0A843W552</accession>
<protein>
    <submittedName>
        <fullName evidence="1">Uncharacterized protein</fullName>
    </submittedName>
</protein>
<name>A0A843W552_COLES</name>
<reference evidence="1" key="1">
    <citation type="submission" date="2017-07" db="EMBL/GenBank/DDBJ databases">
        <title>Taro Niue Genome Assembly and Annotation.</title>
        <authorList>
            <person name="Atibalentja N."/>
            <person name="Keating K."/>
            <person name="Fields C.J."/>
        </authorList>
    </citation>
    <scope>NUCLEOTIDE SEQUENCE</scope>
    <source>
        <strain evidence="1">Niue_2</strain>
        <tissue evidence="1">Leaf</tissue>
    </source>
</reference>
<evidence type="ECO:0000313" key="1">
    <source>
        <dbReference type="EMBL" id="MQM06193.1"/>
    </source>
</evidence>
<dbReference type="AlphaFoldDB" id="A0A843W552"/>
<keyword evidence="2" id="KW-1185">Reference proteome</keyword>
<evidence type="ECO:0000313" key="2">
    <source>
        <dbReference type="Proteomes" id="UP000652761"/>
    </source>
</evidence>
<gene>
    <name evidence="1" type="ORF">Taro_039012</name>
</gene>
<comment type="caution">
    <text evidence="1">The sequence shown here is derived from an EMBL/GenBank/DDBJ whole genome shotgun (WGS) entry which is preliminary data.</text>
</comment>
<dbReference type="PANTHER" id="PTHR34676">
    <property type="entry name" value="DUF4219 DOMAIN-CONTAINING PROTEIN-RELATED"/>
    <property type="match status" value="1"/>
</dbReference>
<organism evidence="1 2">
    <name type="scientific">Colocasia esculenta</name>
    <name type="common">Wild taro</name>
    <name type="synonym">Arum esculentum</name>
    <dbReference type="NCBI Taxonomy" id="4460"/>
    <lineage>
        <taxon>Eukaryota</taxon>
        <taxon>Viridiplantae</taxon>
        <taxon>Streptophyta</taxon>
        <taxon>Embryophyta</taxon>
        <taxon>Tracheophyta</taxon>
        <taxon>Spermatophyta</taxon>
        <taxon>Magnoliopsida</taxon>
        <taxon>Liliopsida</taxon>
        <taxon>Araceae</taxon>
        <taxon>Aroideae</taxon>
        <taxon>Colocasieae</taxon>
        <taxon>Colocasia</taxon>
    </lineage>
</organism>
<dbReference type="EMBL" id="NMUH01003562">
    <property type="protein sequence ID" value="MQM06193.1"/>
    <property type="molecule type" value="Genomic_DNA"/>
</dbReference>